<feature type="coiled-coil region" evidence="1">
    <location>
        <begin position="80"/>
        <end position="128"/>
    </location>
</feature>
<proteinExistence type="predicted"/>
<feature type="transmembrane region" description="Helical" evidence="2">
    <location>
        <begin position="6"/>
        <end position="27"/>
    </location>
</feature>
<evidence type="ECO:0000313" key="3">
    <source>
        <dbReference type="EMBL" id="OGC35484.1"/>
    </source>
</evidence>
<sequence>MSLPFAWQIFILLLVLGSSVAFIGNYVGRFFGRRRLTIFGLRPRYTATLFTVVSGALVAVLTLAVVLVISQDARTAFVGIEQLRGQLGELNRAYDEKLAAQKTLEADLKVARQEIGQLQQTKSKLSKEISSTRQGKILFRKGDLISVSLIQGGSDQEKLRAGLQRIIAAAEASLRGYGVKMSGSILVINENELAAVIADLSQTNNVFIVKLLSGSNVVWDETIPLKFEIMENQLVYRKGTEVFSAVLPANLNADQAEDEIVRILSLANQAAREAGVVPDTTGSVGAVPYAQISDLAKKIKNYYKKTKIKLVAKKDINAVGPLEIEFKVSYQ</sequence>
<dbReference type="STRING" id="1802583.A2311_04790"/>
<dbReference type="Proteomes" id="UP000178951">
    <property type="component" value="Unassembled WGS sequence"/>
</dbReference>
<gene>
    <name evidence="3" type="ORF">A2311_04790</name>
</gene>
<name>A0A1F4TRX8_UNCSA</name>
<dbReference type="Pfam" id="PF11283">
    <property type="entry name" value="DUF3084"/>
    <property type="match status" value="1"/>
</dbReference>
<keyword evidence="1" id="KW-0175">Coiled coil</keyword>
<feature type="transmembrane region" description="Helical" evidence="2">
    <location>
        <begin position="47"/>
        <end position="69"/>
    </location>
</feature>
<keyword evidence="2" id="KW-0812">Transmembrane</keyword>
<keyword evidence="2" id="KW-1133">Transmembrane helix</keyword>
<accession>A0A1F4TRX8</accession>
<reference evidence="3 4" key="1">
    <citation type="journal article" date="2016" name="Nat. Commun.">
        <title>Thousands of microbial genomes shed light on interconnected biogeochemical processes in an aquifer system.</title>
        <authorList>
            <person name="Anantharaman K."/>
            <person name="Brown C.T."/>
            <person name="Hug L.A."/>
            <person name="Sharon I."/>
            <person name="Castelle C.J."/>
            <person name="Probst A.J."/>
            <person name="Thomas B.C."/>
            <person name="Singh A."/>
            <person name="Wilkins M.J."/>
            <person name="Karaoz U."/>
            <person name="Brodie E.L."/>
            <person name="Williams K.H."/>
            <person name="Hubbard S.S."/>
            <person name="Banfield J.F."/>
        </authorList>
    </citation>
    <scope>NUCLEOTIDE SEQUENCE [LARGE SCALE GENOMIC DNA]</scope>
</reference>
<dbReference type="AlphaFoldDB" id="A0A1F4TRX8"/>
<comment type="caution">
    <text evidence="3">The sequence shown here is derived from an EMBL/GenBank/DDBJ whole genome shotgun (WGS) entry which is preliminary data.</text>
</comment>
<dbReference type="InterPro" id="IPR021435">
    <property type="entry name" value="DUF3084"/>
</dbReference>
<evidence type="ECO:0000256" key="2">
    <source>
        <dbReference type="SAM" id="Phobius"/>
    </source>
</evidence>
<organism evidence="3 4">
    <name type="scientific">candidate division WOR-1 bacterium RIFOXYB2_FULL_48_7</name>
    <dbReference type="NCBI Taxonomy" id="1802583"/>
    <lineage>
        <taxon>Bacteria</taxon>
        <taxon>Bacillati</taxon>
        <taxon>Saganbacteria</taxon>
    </lineage>
</organism>
<evidence type="ECO:0000313" key="4">
    <source>
        <dbReference type="Proteomes" id="UP000178951"/>
    </source>
</evidence>
<evidence type="ECO:0000256" key="1">
    <source>
        <dbReference type="SAM" id="Coils"/>
    </source>
</evidence>
<keyword evidence="2" id="KW-0472">Membrane</keyword>
<protein>
    <recommendedName>
        <fullName evidence="5">DUF3084 domain-containing protein</fullName>
    </recommendedName>
</protein>
<dbReference type="EMBL" id="MEUF01000027">
    <property type="protein sequence ID" value="OGC35484.1"/>
    <property type="molecule type" value="Genomic_DNA"/>
</dbReference>
<evidence type="ECO:0008006" key="5">
    <source>
        <dbReference type="Google" id="ProtNLM"/>
    </source>
</evidence>